<keyword evidence="8" id="KW-0418">Kinase</keyword>
<dbReference type="AlphaFoldDB" id="A0AAP2GS85"/>
<dbReference type="InterPro" id="IPR003660">
    <property type="entry name" value="HAMP_dom"/>
</dbReference>
<dbReference type="SMART" id="SM00304">
    <property type="entry name" value="HAMP"/>
    <property type="match status" value="1"/>
</dbReference>
<dbReference type="SUPFAM" id="SSF55874">
    <property type="entry name" value="ATPase domain of HSP90 chaperone/DNA topoisomerase II/histidine kinase"/>
    <property type="match status" value="1"/>
</dbReference>
<dbReference type="InterPro" id="IPR036890">
    <property type="entry name" value="HATPase_C_sf"/>
</dbReference>
<dbReference type="CDD" id="cd00082">
    <property type="entry name" value="HisKA"/>
    <property type="match status" value="1"/>
</dbReference>
<accession>A0AAP2GS85</accession>
<dbReference type="PROSITE" id="PS50885">
    <property type="entry name" value="HAMP"/>
    <property type="match status" value="1"/>
</dbReference>
<feature type="domain" description="PAS" evidence="15">
    <location>
        <begin position="228"/>
        <end position="272"/>
    </location>
</feature>
<dbReference type="Pfam" id="PF00672">
    <property type="entry name" value="HAMP"/>
    <property type="match status" value="1"/>
</dbReference>
<dbReference type="InterPro" id="IPR013767">
    <property type="entry name" value="PAS_fold"/>
</dbReference>
<evidence type="ECO:0000259" key="15">
    <source>
        <dbReference type="PROSITE" id="PS50112"/>
    </source>
</evidence>
<dbReference type="SUPFAM" id="SSF158472">
    <property type="entry name" value="HAMP domain-like"/>
    <property type="match status" value="1"/>
</dbReference>
<dbReference type="GO" id="GO:0030295">
    <property type="term" value="F:protein kinase activator activity"/>
    <property type="evidence" value="ECO:0007669"/>
    <property type="project" value="TreeGrafter"/>
</dbReference>
<keyword evidence="4" id="KW-0597">Phosphoprotein</keyword>
<reference evidence="17 18" key="1">
    <citation type="submission" date="2021-05" db="EMBL/GenBank/DDBJ databases">
        <title>A Polyphasic approach of four new species of the genus Ohtaekwangia: Ohtaekwangia histidinii sp. nov., Ohtaekwangia cretensis sp. nov., Ohtaekwangia indiensis sp. nov., Ohtaekwangia reichenbachii sp. nov. from diverse environment.</title>
        <authorList>
            <person name="Octaviana S."/>
        </authorList>
    </citation>
    <scope>NUCLEOTIDE SEQUENCE [LARGE SCALE GENOMIC DNA]</scope>
    <source>
        <strain evidence="17 18">PWU5</strain>
    </source>
</reference>
<dbReference type="Pfam" id="PF00989">
    <property type="entry name" value="PAS"/>
    <property type="match status" value="1"/>
</dbReference>
<dbReference type="GO" id="GO:0006355">
    <property type="term" value="P:regulation of DNA-templated transcription"/>
    <property type="evidence" value="ECO:0007669"/>
    <property type="project" value="InterPro"/>
</dbReference>
<dbReference type="EMBL" id="JAHESE010000034">
    <property type="protein sequence ID" value="MBT1711446.1"/>
    <property type="molecule type" value="Genomic_DNA"/>
</dbReference>
<dbReference type="Pfam" id="PF02518">
    <property type="entry name" value="HATPase_c"/>
    <property type="match status" value="1"/>
</dbReference>
<evidence type="ECO:0000256" key="2">
    <source>
        <dbReference type="ARBA" id="ARBA00004141"/>
    </source>
</evidence>
<name>A0AAP2GS85_9BACT</name>
<evidence type="ECO:0000256" key="8">
    <source>
        <dbReference type="ARBA" id="ARBA00022777"/>
    </source>
</evidence>
<dbReference type="InterPro" id="IPR000014">
    <property type="entry name" value="PAS"/>
</dbReference>
<evidence type="ECO:0000256" key="7">
    <source>
        <dbReference type="ARBA" id="ARBA00022741"/>
    </source>
</evidence>
<evidence type="ECO:0000256" key="9">
    <source>
        <dbReference type="ARBA" id="ARBA00022840"/>
    </source>
</evidence>
<dbReference type="GO" id="GO:0016020">
    <property type="term" value="C:membrane"/>
    <property type="evidence" value="ECO:0007669"/>
    <property type="project" value="UniProtKB-SubCell"/>
</dbReference>
<gene>
    <name evidence="17" type="ORF">KK062_24600</name>
</gene>
<dbReference type="InterPro" id="IPR005467">
    <property type="entry name" value="His_kinase_dom"/>
</dbReference>
<dbReference type="InterPro" id="IPR004358">
    <property type="entry name" value="Sig_transdc_His_kin-like_C"/>
</dbReference>
<dbReference type="CDD" id="cd00075">
    <property type="entry name" value="HATPase"/>
    <property type="match status" value="1"/>
</dbReference>
<evidence type="ECO:0000256" key="11">
    <source>
        <dbReference type="ARBA" id="ARBA00023012"/>
    </source>
</evidence>
<dbReference type="GO" id="GO:0005524">
    <property type="term" value="F:ATP binding"/>
    <property type="evidence" value="ECO:0007669"/>
    <property type="project" value="UniProtKB-KW"/>
</dbReference>
<keyword evidence="9" id="KW-0067">ATP-binding</keyword>
<dbReference type="SUPFAM" id="SSF55785">
    <property type="entry name" value="PYP-like sensor domain (PAS domain)"/>
    <property type="match status" value="1"/>
</dbReference>
<evidence type="ECO:0000256" key="1">
    <source>
        <dbReference type="ARBA" id="ARBA00000085"/>
    </source>
</evidence>
<evidence type="ECO:0000256" key="13">
    <source>
        <dbReference type="SAM" id="Phobius"/>
    </source>
</evidence>
<keyword evidence="7" id="KW-0547">Nucleotide-binding</keyword>
<evidence type="ECO:0000259" key="16">
    <source>
        <dbReference type="PROSITE" id="PS50885"/>
    </source>
</evidence>
<dbReference type="PROSITE" id="PS50112">
    <property type="entry name" value="PAS"/>
    <property type="match status" value="1"/>
</dbReference>
<dbReference type="SMART" id="SM00091">
    <property type="entry name" value="PAS"/>
    <property type="match status" value="1"/>
</dbReference>
<evidence type="ECO:0000256" key="6">
    <source>
        <dbReference type="ARBA" id="ARBA00022692"/>
    </source>
</evidence>
<keyword evidence="5" id="KW-0808">Transferase</keyword>
<evidence type="ECO:0000256" key="3">
    <source>
        <dbReference type="ARBA" id="ARBA00012438"/>
    </source>
</evidence>
<dbReference type="SMART" id="SM00387">
    <property type="entry name" value="HATPase_c"/>
    <property type="match status" value="1"/>
</dbReference>
<dbReference type="SMART" id="SM00388">
    <property type="entry name" value="HisKA"/>
    <property type="match status" value="1"/>
</dbReference>
<sequence length="574" mass="63890">MSIKTKVAWGVTFLFALILTIGGLGLYYLHNLARSSQQILVDNYESMEYAHQILAACESLRTDSAVAMKSIETSLTLQETNVTEPGEREASLALRSAFEKLRNTGLSDSVVARIRHASLALENINMKAIVRKNGTTQETAHDASTYLIIICTLCSLAAFTFIVNFPGYIANPVIQLTNSIKSIAGKNYEERLHFDRRDEFEELAEAFNQMAEKLDEYEHSNLARILFEKKRIEAIIHRVSDPVIGLDEKSRIIFANERALDILNLSRAELLDHYAPDVAVNNDLFRSLIKSAASDNQEKTLIKAMVGHKENFFTQESVRVRYSPTGEKERVDIGTVILLKNVTTYKEQDLAKTNFIATVSHELKTPIAALQMGVKLLQDTRVGALNDEQANITRTLHDEILRLSKITHELLDLSQVETGNIKLDIRKTAPFDIVRMATEAVQLQAERKPVYLAHELAADLPPLLADADKTTWVLVNFLTNAIRYSPERGTILIRAARVGNHVRLSVQDNGPGIEARYKARIFEKYFQVPGTPMGTGLGLAISKEFIEAQGGGVQVESEPGKGSTFSFHLPVAVG</sequence>
<dbReference type="GO" id="GO:0000156">
    <property type="term" value="F:phosphorelay response regulator activity"/>
    <property type="evidence" value="ECO:0007669"/>
    <property type="project" value="TreeGrafter"/>
</dbReference>
<dbReference type="CDD" id="cd06225">
    <property type="entry name" value="HAMP"/>
    <property type="match status" value="1"/>
</dbReference>
<evidence type="ECO:0000256" key="5">
    <source>
        <dbReference type="ARBA" id="ARBA00022679"/>
    </source>
</evidence>
<evidence type="ECO:0000256" key="4">
    <source>
        <dbReference type="ARBA" id="ARBA00022553"/>
    </source>
</evidence>
<keyword evidence="11" id="KW-0902">Two-component regulatory system</keyword>
<dbReference type="PANTHER" id="PTHR42878:SF7">
    <property type="entry name" value="SENSOR HISTIDINE KINASE GLRK"/>
    <property type="match status" value="1"/>
</dbReference>
<comment type="subcellular location">
    <subcellularLocation>
        <location evidence="2">Membrane</location>
        <topology evidence="2">Multi-pass membrane protein</topology>
    </subcellularLocation>
</comment>
<dbReference type="EC" id="2.7.13.3" evidence="3"/>
<dbReference type="Proteomes" id="UP001319080">
    <property type="component" value="Unassembled WGS sequence"/>
</dbReference>
<organism evidence="17 18">
    <name type="scientific">Dawidia cretensis</name>
    <dbReference type="NCBI Taxonomy" id="2782350"/>
    <lineage>
        <taxon>Bacteria</taxon>
        <taxon>Pseudomonadati</taxon>
        <taxon>Bacteroidota</taxon>
        <taxon>Cytophagia</taxon>
        <taxon>Cytophagales</taxon>
        <taxon>Chryseotaleaceae</taxon>
        <taxon>Dawidia</taxon>
    </lineage>
</organism>
<evidence type="ECO:0000256" key="10">
    <source>
        <dbReference type="ARBA" id="ARBA00022989"/>
    </source>
</evidence>
<dbReference type="FunFam" id="3.30.565.10:FF:000006">
    <property type="entry name" value="Sensor histidine kinase WalK"/>
    <property type="match status" value="1"/>
</dbReference>
<keyword evidence="10 13" id="KW-1133">Transmembrane helix</keyword>
<feature type="domain" description="HAMP" evidence="16">
    <location>
        <begin position="167"/>
        <end position="219"/>
    </location>
</feature>
<dbReference type="PRINTS" id="PR00344">
    <property type="entry name" value="BCTRLSENSOR"/>
</dbReference>
<evidence type="ECO:0000313" key="18">
    <source>
        <dbReference type="Proteomes" id="UP001319080"/>
    </source>
</evidence>
<keyword evidence="6 13" id="KW-0812">Transmembrane</keyword>
<dbReference type="RefSeq" id="WP_254087018.1">
    <property type="nucleotide sequence ID" value="NZ_JAHESE010000034.1"/>
</dbReference>
<comment type="catalytic activity">
    <reaction evidence="1">
        <text>ATP + protein L-histidine = ADP + protein N-phospho-L-histidine.</text>
        <dbReference type="EC" id="2.7.13.3"/>
    </reaction>
</comment>
<keyword evidence="18" id="KW-1185">Reference proteome</keyword>
<dbReference type="InterPro" id="IPR050351">
    <property type="entry name" value="BphY/WalK/GraS-like"/>
</dbReference>
<comment type="caution">
    <text evidence="17">The sequence shown here is derived from an EMBL/GenBank/DDBJ whole genome shotgun (WGS) entry which is preliminary data.</text>
</comment>
<feature type="transmembrane region" description="Helical" evidence="13">
    <location>
        <begin position="6"/>
        <end position="29"/>
    </location>
</feature>
<dbReference type="Gene3D" id="3.30.450.20">
    <property type="entry name" value="PAS domain"/>
    <property type="match status" value="1"/>
</dbReference>
<evidence type="ECO:0000256" key="12">
    <source>
        <dbReference type="ARBA" id="ARBA00023136"/>
    </source>
</evidence>
<dbReference type="PANTHER" id="PTHR42878">
    <property type="entry name" value="TWO-COMPONENT HISTIDINE KINASE"/>
    <property type="match status" value="1"/>
</dbReference>
<dbReference type="InterPro" id="IPR003661">
    <property type="entry name" value="HisK_dim/P_dom"/>
</dbReference>
<dbReference type="SUPFAM" id="SSF47384">
    <property type="entry name" value="Homodimeric domain of signal transducing histidine kinase"/>
    <property type="match status" value="1"/>
</dbReference>
<dbReference type="GO" id="GO:0007234">
    <property type="term" value="P:osmosensory signaling via phosphorelay pathway"/>
    <property type="evidence" value="ECO:0007669"/>
    <property type="project" value="TreeGrafter"/>
</dbReference>
<keyword evidence="12 13" id="KW-0472">Membrane</keyword>
<dbReference type="InterPro" id="IPR035965">
    <property type="entry name" value="PAS-like_dom_sf"/>
</dbReference>
<dbReference type="Gene3D" id="1.10.287.130">
    <property type="match status" value="1"/>
</dbReference>
<dbReference type="Gene3D" id="3.30.565.10">
    <property type="entry name" value="Histidine kinase-like ATPase, C-terminal domain"/>
    <property type="match status" value="1"/>
</dbReference>
<feature type="domain" description="Histidine kinase" evidence="14">
    <location>
        <begin position="358"/>
        <end position="573"/>
    </location>
</feature>
<dbReference type="Gene3D" id="6.10.340.10">
    <property type="match status" value="1"/>
</dbReference>
<dbReference type="CDD" id="cd00130">
    <property type="entry name" value="PAS"/>
    <property type="match status" value="1"/>
</dbReference>
<dbReference type="InterPro" id="IPR036097">
    <property type="entry name" value="HisK_dim/P_sf"/>
</dbReference>
<proteinExistence type="predicted"/>
<dbReference type="GO" id="GO:0000155">
    <property type="term" value="F:phosphorelay sensor kinase activity"/>
    <property type="evidence" value="ECO:0007669"/>
    <property type="project" value="InterPro"/>
</dbReference>
<dbReference type="InterPro" id="IPR003594">
    <property type="entry name" value="HATPase_dom"/>
</dbReference>
<dbReference type="PROSITE" id="PS50109">
    <property type="entry name" value="HIS_KIN"/>
    <property type="match status" value="1"/>
</dbReference>
<evidence type="ECO:0000313" key="17">
    <source>
        <dbReference type="EMBL" id="MBT1711446.1"/>
    </source>
</evidence>
<protein>
    <recommendedName>
        <fullName evidence="3">histidine kinase</fullName>
        <ecNumber evidence="3">2.7.13.3</ecNumber>
    </recommendedName>
</protein>
<dbReference type="Pfam" id="PF00512">
    <property type="entry name" value="HisKA"/>
    <property type="match status" value="1"/>
</dbReference>
<evidence type="ECO:0000259" key="14">
    <source>
        <dbReference type="PROSITE" id="PS50109"/>
    </source>
</evidence>